<keyword evidence="3" id="KW-1185">Reference proteome</keyword>
<accession>A0ABW1YVM2</accession>
<dbReference type="RefSeq" id="WP_132444742.1">
    <property type="nucleotide sequence ID" value="NZ_JBHSWA010000001.1"/>
</dbReference>
<dbReference type="Proteomes" id="UP001596403">
    <property type="component" value="Unassembled WGS sequence"/>
</dbReference>
<reference evidence="3" key="1">
    <citation type="journal article" date="2019" name="Int. J. Syst. Evol. Microbiol.">
        <title>The Global Catalogue of Microorganisms (GCM) 10K type strain sequencing project: providing services to taxonomists for standard genome sequencing and annotation.</title>
        <authorList>
            <consortium name="The Broad Institute Genomics Platform"/>
            <consortium name="The Broad Institute Genome Sequencing Center for Infectious Disease"/>
            <person name="Wu L."/>
            <person name="Ma J."/>
        </authorList>
    </citation>
    <scope>NUCLEOTIDE SEQUENCE [LARGE SCALE GENOMIC DNA]</scope>
    <source>
        <strain evidence="3">NBRC 111368</strain>
    </source>
</reference>
<name>A0ABW1YVM2_9RHOB</name>
<gene>
    <name evidence="2" type="ORF">ACFQAU_05480</name>
</gene>
<evidence type="ECO:0000313" key="3">
    <source>
        <dbReference type="Proteomes" id="UP001596403"/>
    </source>
</evidence>
<dbReference type="EMBL" id="JBHSWA010000001">
    <property type="protein sequence ID" value="MFC6641279.1"/>
    <property type="molecule type" value="Genomic_DNA"/>
</dbReference>
<organism evidence="2 3">
    <name type="scientific">Sulfitobacter profundi</name>
    <dbReference type="NCBI Taxonomy" id="2679961"/>
    <lineage>
        <taxon>Bacteria</taxon>
        <taxon>Pseudomonadati</taxon>
        <taxon>Pseudomonadota</taxon>
        <taxon>Alphaproteobacteria</taxon>
        <taxon>Rhodobacterales</taxon>
        <taxon>Roseobacteraceae</taxon>
        <taxon>Sulfitobacter</taxon>
    </lineage>
</organism>
<comment type="caution">
    <text evidence="2">The sequence shown here is derived from an EMBL/GenBank/DDBJ whole genome shotgun (WGS) entry which is preliminary data.</text>
</comment>
<proteinExistence type="predicted"/>
<evidence type="ECO:0000313" key="2">
    <source>
        <dbReference type="EMBL" id="MFC6641279.1"/>
    </source>
</evidence>
<sequence length="71" mass="7364">MNVGDFNGAGAARNAKGLNAKGSDEAASARPIPREEMARDAAMAVIAARRDLARMVPQPSAETAAPSRRNS</sequence>
<evidence type="ECO:0000256" key="1">
    <source>
        <dbReference type="SAM" id="MobiDB-lite"/>
    </source>
</evidence>
<feature type="region of interest" description="Disordered" evidence="1">
    <location>
        <begin position="1"/>
        <end position="36"/>
    </location>
</feature>
<protein>
    <submittedName>
        <fullName evidence="2">Uncharacterized protein</fullName>
    </submittedName>
</protein>